<feature type="domain" description="Transposase IS66 zinc-finger binding" evidence="2">
    <location>
        <begin position="64"/>
        <end position="107"/>
    </location>
</feature>
<keyword evidence="7" id="KW-1185">Reference proteome</keyword>
<dbReference type="EMBL" id="CP089984">
    <property type="protein sequence ID" value="WXB13410.1"/>
    <property type="molecule type" value="Genomic_DNA"/>
</dbReference>
<evidence type="ECO:0000259" key="1">
    <source>
        <dbReference type="Pfam" id="PF03050"/>
    </source>
</evidence>
<proteinExistence type="predicted"/>
<evidence type="ECO:0000313" key="6">
    <source>
        <dbReference type="EMBL" id="WXB19176.1"/>
    </source>
</evidence>
<evidence type="ECO:0000259" key="2">
    <source>
        <dbReference type="Pfam" id="PF13005"/>
    </source>
</evidence>
<reference evidence="5 7" key="1">
    <citation type="submission" date="2021-12" db="EMBL/GenBank/DDBJ databases">
        <title>Discovery of the Pendulisporaceae a myxobacterial family with distinct sporulation behavior and unique specialized metabolism.</title>
        <authorList>
            <person name="Garcia R."/>
            <person name="Popoff A."/>
            <person name="Bader C.D."/>
            <person name="Loehr J."/>
            <person name="Walesch S."/>
            <person name="Walt C."/>
            <person name="Boldt J."/>
            <person name="Bunk B."/>
            <person name="Haeckl F.J.F.P.J."/>
            <person name="Gunesch A.P."/>
            <person name="Birkelbach J."/>
            <person name="Nuebel U."/>
            <person name="Pietschmann T."/>
            <person name="Bach T."/>
            <person name="Mueller R."/>
        </authorList>
    </citation>
    <scope>NUCLEOTIDE SEQUENCE [LARGE SCALE GENOMIC DNA]</scope>
    <source>
        <strain evidence="5 7">MSr11954</strain>
    </source>
</reference>
<dbReference type="InterPro" id="IPR004291">
    <property type="entry name" value="Transposase_IS66_central"/>
</dbReference>
<dbReference type="Proteomes" id="UP001370348">
    <property type="component" value="Chromosome"/>
</dbReference>
<dbReference type="PANTHER" id="PTHR33678">
    <property type="entry name" value="BLL1576 PROTEIN"/>
    <property type="match status" value="1"/>
</dbReference>
<organism evidence="5 7">
    <name type="scientific">Pendulispora albinea</name>
    <dbReference type="NCBI Taxonomy" id="2741071"/>
    <lineage>
        <taxon>Bacteria</taxon>
        <taxon>Pseudomonadati</taxon>
        <taxon>Myxococcota</taxon>
        <taxon>Myxococcia</taxon>
        <taxon>Myxococcales</taxon>
        <taxon>Sorangiineae</taxon>
        <taxon>Pendulisporaceae</taxon>
        <taxon>Pendulispora</taxon>
    </lineage>
</organism>
<evidence type="ECO:0000313" key="7">
    <source>
        <dbReference type="Proteomes" id="UP001370348"/>
    </source>
</evidence>
<dbReference type="Pfam" id="PF03050">
    <property type="entry name" value="DDE_Tnp_IS66"/>
    <property type="match status" value="1"/>
</dbReference>
<protein>
    <submittedName>
        <fullName evidence="5">IS66 family transposase</fullName>
    </submittedName>
</protein>
<evidence type="ECO:0000313" key="5">
    <source>
        <dbReference type="EMBL" id="WXB16443.1"/>
    </source>
</evidence>
<dbReference type="RefSeq" id="WP_394823021.1">
    <property type="nucleotide sequence ID" value="NZ_CP089984.1"/>
</dbReference>
<evidence type="ECO:0000313" key="4">
    <source>
        <dbReference type="EMBL" id="WXB14797.1"/>
    </source>
</evidence>
<evidence type="ECO:0000313" key="3">
    <source>
        <dbReference type="EMBL" id="WXB13410.1"/>
    </source>
</evidence>
<dbReference type="InterPro" id="IPR024474">
    <property type="entry name" value="Znf_dom_IS66"/>
</dbReference>
<dbReference type="EMBL" id="CP089984">
    <property type="protein sequence ID" value="WXB16443.1"/>
    <property type="molecule type" value="Genomic_DNA"/>
</dbReference>
<name>A0ABZ2LZY4_9BACT</name>
<dbReference type="NCBIfam" id="NF033517">
    <property type="entry name" value="transpos_IS66"/>
    <property type="match status" value="1"/>
</dbReference>
<dbReference type="InterPro" id="IPR052344">
    <property type="entry name" value="Transposase-related"/>
</dbReference>
<accession>A0ABZ2LZY4</accession>
<sequence>MQAELEVLKRAFARRTEKMGKMPKIARPPRTPAEIAERRTEQALLRAEHIVTEEKTEPVPETLKKCHLCGGTNFRSVGTGKPSEVYSYVPGYFRRVVHTREVVACRCGGCVITAPPPERWSDKTRYDSSFVAHLVVSKCLVVTPLYRLEQSFARLGMPIARSTMNDLFRRAAQKLEPLRAPLFDVIKKDFLVHVDETSFTLTKQTSKAFIWAFVGKRLTGYRFELTRGGDAPLEVLGDSPGAFLCDDYRGYDPLEKRGLRQRCGCLAHVRRKFFEAGEVPEAKEALDLIAGMYGVEHEAEHRAFLGTAEHLALRRTYARPLFVRLLLLSRELRRAHGPKTLLGRAAHYVWRNLRPLGRFLRDPRIRLDNNLAENALRLVALGRKNFLFVHSEDAGKELALLYSLVVSCTRVAINPVEYIADVLERIDKTADDNLSNLLPDRWKPHAIASPSTFFDP</sequence>
<dbReference type="EMBL" id="CP089984">
    <property type="protein sequence ID" value="WXB19176.1"/>
    <property type="molecule type" value="Genomic_DNA"/>
</dbReference>
<gene>
    <name evidence="5" type="ORF">LZC94_04000</name>
    <name evidence="6" type="ORF">LZC94_18305</name>
    <name evidence="3" type="ORF">LZC94_36900</name>
    <name evidence="4" type="ORF">LZC94_44140</name>
</gene>
<dbReference type="PANTHER" id="PTHR33678:SF2">
    <property type="match status" value="1"/>
</dbReference>
<feature type="domain" description="Transposase IS66 central" evidence="1">
    <location>
        <begin position="124"/>
        <end position="396"/>
    </location>
</feature>
<dbReference type="Pfam" id="PF13005">
    <property type="entry name" value="zf-IS66"/>
    <property type="match status" value="1"/>
</dbReference>
<dbReference type="EMBL" id="CP089984">
    <property type="protein sequence ID" value="WXB14797.1"/>
    <property type="molecule type" value="Genomic_DNA"/>
</dbReference>